<dbReference type="InterPro" id="IPR023296">
    <property type="entry name" value="Glyco_hydro_beta-prop_sf"/>
</dbReference>
<name>A0A117PTQ1_9ACTN</name>
<dbReference type="GO" id="GO:0009758">
    <property type="term" value="P:carbohydrate utilization"/>
    <property type="evidence" value="ECO:0007669"/>
    <property type="project" value="InterPro"/>
</dbReference>
<proteinExistence type="inferred from homology"/>
<evidence type="ECO:0000313" key="4">
    <source>
        <dbReference type="Proteomes" id="UP000054241"/>
    </source>
</evidence>
<evidence type="ECO:0000256" key="1">
    <source>
        <dbReference type="ARBA" id="ARBA00006775"/>
    </source>
</evidence>
<protein>
    <submittedName>
        <fullName evidence="3">Uncharacterized protein</fullName>
    </submittedName>
</protein>
<dbReference type="Pfam" id="PF02435">
    <property type="entry name" value="Glyco_hydro_68"/>
    <property type="match status" value="1"/>
</dbReference>
<dbReference type="STRING" id="67285.AQI88_38135"/>
<dbReference type="Gene3D" id="2.115.10.20">
    <property type="entry name" value="Glycosyl hydrolase domain, family 43"/>
    <property type="match status" value="1"/>
</dbReference>
<comment type="similarity">
    <text evidence="1 2">Belongs to the glycosyl hydrolase 68 family.</text>
</comment>
<sequence length="184" mass="19597">MSLPGVGVGTVSRVLNGSDHDLTLLDVATPDQRDRQYRAVAAGDRFDGLLTISLAPTDDEVKELTRAGLPTALLDCEHPDLPRVVIDPGLSGWDGVHGFVGPSLRSDYQPLNGSALVLGNPEDAPTQQYSHDVMPNGLVESFIDTVPAGDGGTRFGGTLARTLVLSPRGNRTRHTNQLDYGFIP</sequence>
<evidence type="ECO:0000256" key="2">
    <source>
        <dbReference type="RuleBase" id="RU361220"/>
    </source>
</evidence>
<evidence type="ECO:0000313" key="3">
    <source>
        <dbReference type="EMBL" id="KUM91235.1"/>
    </source>
</evidence>
<dbReference type="InterPro" id="IPR028082">
    <property type="entry name" value="Peripla_BP_I"/>
</dbReference>
<dbReference type="EMBL" id="LMWL01000082">
    <property type="protein sequence ID" value="KUM91235.1"/>
    <property type="molecule type" value="Genomic_DNA"/>
</dbReference>
<dbReference type="Gene3D" id="3.40.50.2300">
    <property type="match status" value="1"/>
</dbReference>
<comment type="caution">
    <text evidence="3">The sequence shown here is derived from an EMBL/GenBank/DDBJ whole genome shotgun (WGS) entry which is preliminary data.</text>
</comment>
<organism evidence="3 4">
    <name type="scientific">Streptomyces cellostaticus</name>
    <dbReference type="NCBI Taxonomy" id="67285"/>
    <lineage>
        <taxon>Bacteria</taxon>
        <taxon>Bacillati</taxon>
        <taxon>Actinomycetota</taxon>
        <taxon>Actinomycetes</taxon>
        <taxon>Kitasatosporales</taxon>
        <taxon>Streptomycetaceae</taxon>
        <taxon>Streptomyces</taxon>
    </lineage>
</organism>
<dbReference type="SUPFAM" id="SSF75005">
    <property type="entry name" value="Arabinanase/levansucrase/invertase"/>
    <property type="match status" value="1"/>
</dbReference>
<reference evidence="3 4" key="1">
    <citation type="submission" date="2015-10" db="EMBL/GenBank/DDBJ databases">
        <title>Draft genome sequence of Streptomyces cellostaticus DSM 40189, type strain for the species Streptomyces cellostaticus.</title>
        <authorList>
            <person name="Ruckert C."/>
            <person name="Winkler A."/>
            <person name="Kalinowski J."/>
            <person name="Kampfer P."/>
            <person name="Glaeser S."/>
        </authorList>
    </citation>
    <scope>NUCLEOTIDE SEQUENCE [LARGE SCALE GENOMIC DNA]</scope>
    <source>
        <strain evidence="3 4">DSM 40189</strain>
    </source>
</reference>
<keyword evidence="4" id="KW-1185">Reference proteome</keyword>
<dbReference type="SUPFAM" id="SSF53822">
    <property type="entry name" value="Periplasmic binding protein-like I"/>
    <property type="match status" value="1"/>
</dbReference>
<dbReference type="GO" id="GO:0050053">
    <property type="term" value="F:levansucrase activity"/>
    <property type="evidence" value="ECO:0007669"/>
    <property type="project" value="InterPro"/>
</dbReference>
<dbReference type="AlphaFoldDB" id="A0A117PTQ1"/>
<dbReference type="RefSeq" id="WP_067009229.1">
    <property type="nucleotide sequence ID" value="NZ_KQ948051.1"/>
</dbReference>
<gene>
    <name evidence="3" type="ORF">AQI88_38135</name>
</gene>
<dbReference type="InterPro" id="IPR003469">
    <property type="entry name" value="Glyco_hydro_68"/>
</dbReference>
<dbReference type="Proteomes" id="UP000054241">
    <property type="component" value="Unassembled WGS sequence"/>
</dbReference>
<accession>A0A117PTQ1</accession>